<sequence>MIIEKAVGELKRFNLFCGFDWGSCIVTCGNCSGCCRDVFNV</sequence>
<accession>A0A2P2IK97</accession>
<evidence type="ECO:0000313" key="1">
    <source>
        <dbReference type="EMBL" id="MBW81637.1"/>
    </source>
</evidence>
<dbReference type="AlphaFoldDB" id="A0A2P2IK97"/>
<protein>
    <submittedName>
        <fullName evidence="1">Uncharacterized protein</fullName>
    </submittedName>
</protein>
<reference evidence="1" key="1">
    <citation type="submission" date="2018-02" db="EMBL/GenBank/DDBJ databases">
        <title>Rhizophora mucronata_Transcriptome.</title>
        <authorList>
            <person name="Meera S.P."/>
            <person name="Sreeshan A."/>
            <person name="Augustine A."/>
        </authorList>
    </citation>
    <scope>NUCLEOTIDE SEQUENCE</scope>
    <source>
        <tissue evidence="1">Leaf</tissue>
    </source>
</reference>
<organism evidence="1">
    <name type="scientific">Rhizophora mucronata</name>
    <name type="common">Asiatic mangrove</name>
    <dbReference type="NCBI Taxonomy" id="61149"/>
    <lineage>
        <taxon>Eukaryota</taxon>
        <taxon>Viridiplantae</taxon>
        <taxon>Streptophyta</taxon>
        <taxon>Embryophyta</taxon>
        <taxon>Tracheophyta</taxon>
        <taxon>Spermatophyta</taxon>
        <taxon>Magnoliopsida</taxon>
        <taxon>eudicotyledons</taxon>
        <taxon>Gunneridae</taxon>
        <taxon>Pentapetalae</taxon>
        <taxon>rosids</taxon>
        <taxon>fabids</taxon>
        <taxon>Malpighiales</taxon>
        <taxon>Rhizophoraceae</taxon>
        <taxon>Rhizophora</taxon>
    </lineage>
</organism>
<name>A0A2P2IK97_RHIMU</name>
<proteinExistence type="predicted"/>
<dbReference type="EMBL" id="GGEC01001154">
    <property type="protein sequence ID" value="MBW81637.1"/>
    <property type="molecule type" value="Transcribed_RNA"/>
</dbReference>